<comment type="caution">
    <text evidence="2">The sequence shown here is derived from an EMBL/GenBank/DDBJ whole genome shotgun (WGS) entry which is preliminary data.</text>
</comment>
<dbReference type="RefSeq" id="WP_178267406.1">
    <property type="nucleotide sequence ID" value="NZ_JAUONJ010000020.1"/>
</dbReference>
<feature type="region of interest" description="Disordered" evidence="1">
    <location>
        <begin position="39"/>
        <end position="61"/>
    </location>
</feature>
<evidence type="ECO:0008006" key="4">
    <source>
        <dbReference type="Google" id="ProtNLM"/>
    </source>
</evidence>
<dbReference type="AlphaFoldDB" id="A0AAW7WRP4"/>
<name>A0AAW7WRP4_9BACE</name>
<evidence type="ECO:0000256" key="1">
    <source>
        <dbReference type="SAM" id="MobiDB-lite"/>
    </source>
</evidence>
<evidence type="ECO:0000313" key="3">
    <source>
        <dbReference type="Proteomes" id="UP001170023"/>
    </source>
</evidence>
<reference evidence="2" key="1">
    <citation type="submission" date="2023-07" db="EMBL/GenBank/DDBJ databases">
        <title>Whole Genome Sequencing of Colonoscopy isolates.</title>
        <authorList>
            <person name="Surve S.V."/>
            <person name="Valls R.A."/>
            <person name="Barrak K.E."/>
            <person name="Gardner T.B."/>
            <person name="O'Toole G.A."/>
        </authorList>
    </citation>
    <scope>NUCLEOTIDE SEQUENCE</scope>
    <source>
        <strain evidence="2">GP0119</strain>
    </source>
</reference>
<sequence length="61" mass="6697">MKKYIQPSIEVIKLQTEDAILTGSGDKTLDFTINAGEQTESAWSQDKGWSSDSWSSTGEAE</sequence>
<dbReference type="EMBL" id="JAUONL010000021">
    <property type="protein sequence ID" value="MDO6359724.1"/>
    <property type="molecule type" value="Genomic_DNA"/>
</dbReference>
<evidence type="ECO:0000313" key="2">
    <source>
        <dbReference type="EMBL" id="MDO6359724.1"/>
    </source>
</evidence>
<organism evidence="2 3">
    <name type="scientific">Bacteroides caccae</name>
    <dbReference type="NCBI Taxonomy" id="47678"/>
    <lineage>
        <taxon>Bacteria</taxon>
        <taxon>Pseudomonadati</taxon>
        <taxon>Bacteroidota</taxon>
        <taxon>Bacteroidia</taxon>
        <taxon>Bacteroidales</taxon>
        <taxon>Bacteroidaceae</taxon>
        <taxon>Bacteroides</taxon>
    </lineage>
</organism>
<proteinExistence type="predicted"/>
<dbReference type="Proteomes" id="UP001170023">
    <property type="component" value="Unassembled WGS sequence"/>
</dbReference>
<protein>
    <recommendedName>
        <fullName evidence="4">BACON domain-containing protein</fullName>
    </recommendedName>
</protein>
<accession>A0AAW7WRP4</accession>
<gene>
    <name evidence="2" type="ORF">Q4469_18940</name>
</gene>